<keyword evidence="1 4" id="KW-0349">Heme</keyword>
<dbReference type="Gene3D" id="2.60.120.1060">
    <property type="entry name" value="NPCBM/NEW2 domain"/>
    <property type="match status" value="1"/>
</dbReference>
<dbReference type="Gene3D" id="2.60.40.10">
    <property type="entry name" value="Immunoglobulins"/>
    <property type="match status" value="2"/>
</dbReference>
<evidence type="ECO:0000259" key="6">
    <source>
        <dbReference type="PROSITE" id="PS50022"/>
    </source>
</evidence>
<dbReference type="CDD" id="cd00146">
    <property type="entry name" value="PKD"/>
    <property type="match status" value="1"/>
</dbReference>
<proteinExistence type="predicted"/>
<dbReference type="SUPFAM" id="SSF46626">
    <property type="entry name" value="Cytochrome c"/>
    <property type="match status" value="1"/>
</dbReference>
<dbReference type="InterPro" id="IPR013222">
    <property type="entry name" value="Glyco_hyd_98_carb-bd"/>
</dbReference>
<gene>
    <name evidence="8" type="ORF">JIN82_09170</name>
</gene>
<evidence type="ECO:0000313" key="8">
    <source>
        <dbReference type="EMBL" id="MBK1791319.1"/>
    </source>
</evidence>
<dbReference type="EMBL" id="JAENIM010000039">
    <property type="protein sequence ID" value="MBK1791319.1"/>
    <property type="molecule type" value="Genomic_DNA"/>
</dbReference>
<dbReference type="Gene3D" id="2.60.120.260">
    <property type="entry name" value="Galactose-binding domain-like"/>
    <property type="match status" value="2"/>
</dbReference>
<evidence type="ECO:0000256" key="1">
    <source>
        <dbReference type="ARBA" id="ARBA00022617"/>
    </source>
</evidence>
<dbReference type="InterPro" id="IPR036909">
    <property type="entry name" value="Cyt_c-like_dom_sf"/>
</dbReference>
<keyword evidence="3 4" id="KW-0408">Iron</keyword>
<dbReference type="PROSITE" id="PS50022">
    <property type="entry name" value="FA58C_3"/>
    <property type="match status" value="1"/>
</dbReference>
<organism evidence="8 9">
    <name type="scientific">Persicirhabdus sediminis</name>
    <dbReference type="NCBI Taxonomy" id="454144"/>
    <lineage>
        <taxon>Bacteria</taxon>
        <taxon>Pseudomonadati</taxon>
        <taxon>Verrucomicrobiota</taxon>
        <taxon>Verrucomicrobiia</taxon>
        <taxon>Verrucomicrobiales</taxon>
        <taxon>Verrucomicrobiaceae</taxon>
        <taxon>Persicirhabdus</taxon>
    </lineage>
</organism>
<feature type="domain" description="Cytochrome c" evidence="7">
    <location>
        <begin position="605"/>
        <end position="709"/>
    </location>
</feature>
<keyword evidence="9" id="KW-1185">Reference proteome</keyword>
<name>A0A8J7MCS3_9BACT</name>
<evidence type="ECO:0000256" key="3">
    <source>
        <dbReference type="ARBA" id="ARBA00023004"/>
    </source>
</evidence>
<dbReference type="GO" id="GO:0046872">
    <property type="term" value="F:metal ion binding"/>
    <property type="evidence" value="ECO:0007669"/>
    <property type="project" value="UniProtKB-KW"/>
</dbReference>
<feature type="chain" id="PRO_5035277480" evidence="5">
    <location>
        <begin position="24"/>
        <end position="1939"/>
    </location>
</feature>
<feature type="domain" description="F5/8 type C" evidence="6">
    <location>
        <begin position="98"/>
        <end position="257"/>
    </location>
</feature>
<dbReference type="InterPro" id="IPR009056">
    <property type="entry name" value="Cyt_c-like_dom"/>
</dbReference>
<reference evidence="8" key="1">
    <citation type="submission" date="2021-01" db="EMBL/GenBank/DDBJ databases">
        <title>Modified the classification status of verrucomicrobia.</title>
        <authorList>
            <person name="Feng X."/>
        </authorList>
    </citation>
    <scope>NUCLEOTIDE SEQUENCE</scope>
    <source>
        <strain evidence="8">_KCTC 22039</strain>
    </source>
</reference>
<dbReference type="GO" id="GO:0009055">
    <property type="term" value="F:electron transfer activity"/>
    <property type="evidence" value="ECO:0007669"/>
    <property type="project" value="InterPro"/>
</dbReference>
<keyword evidence="2 4" id="KW-0479">Metal-binding</keyword>
<dbReference type="SMART" id="SM00776">
    <property type="entry name" value="NPCBM"/>
    <property type="match status" value="1"/>
</dbReference>
<evidence type="ECO:0000256" key="5">
    <source>
        <dbReference type="SAM" id="SignalP"/>
    </source>
</evidence>
<feature type="signal peptide" evidence="5">
    <location>
        <begin position="1"/>
        <end position="23"/>
    </location>
</feature>
<dbReference type="Pfam" id="PF08305">
    <property type="entry name" value="NPCBM"/>
    <property type="match status" value="1"/>
</dbReference>
<evidence type="ECO:0000313" key="9">
    <source>
        <dbReference type="Proteomes" id="UP000624703"/>
    </source>
</evidence>
<keyword evidence="5" id="KW-0732">Signal</keyword>
<dbReference type="SUPFAM" id="SSF49785">
    <property type="entry name" value="Galactose-binding domain-like"/>
    <property type="match status" value="3"/>
</dbReference>
<dbReference type="InterPro" id="IPR008979">
    <property type="entry name" value="Galactose-bd-like_sf"/>
</dbReference>
<comment type="caution">
    <text evidence="8">The sequence shown here is derived from an EMBL/GenBank/DDBJ whole genome shotgun (WGS) entry which is preliminary data.</text>
</comment>
<dbReference type="RefSeq" id="WP_200311328.1">
    <property type="nucleotide sequence ID" value="NZ_JAENIM010000039.1"/>
</dbReference>
<protein>
    <submittedName>
        <fullName evidence="8">NPCBM/NEW2 domain-containing protein</fullName>
    </submittedName>
</protein>
<evidence type="ECO:0000259" key="7">
    <source>
        <dbReference type="PROSITE" id="PS51007"/>
    </source>
</evidence>
<dbReference type="InterPro" id="IPR013783">
    <property type="entry name" value="Ig-like_fold"/>
</dbReference>
<sequence length="1939" mass="214332">MNLPRGVMRQALPILLTLCSANAQSLVLNNTNKTYTEKQSFGSNAAYSSFELKNRATADISNTLSLQDGQLSLNNSTLSLIALDVADGNIELTNGSVLRIYPSEYSDSDIGKDVALHKSVTDTTSRAANKGFQMVTGNLYNQWKSLANTDKYPAYARIDLGKDYMVNRWRVSHHGAKSSNETDQNTKGYRLQYSTQSNPGINTDSHWKNLDVLTDNAASITDRLFEPTKTRYLRMVVDVPTQNNKSGEELKVQLLEVYSSYPNGYPDWYSSSDRVKFSGTFTADSSSKLELIYPKNSTLPKFVRPFCTEQEAAKTNVYIGRESDSNLTKMEYAYRRWIIPGQFSDLYDPQGGTDYVISDNTSSSDELWTQNGNNSVKYTGGTHVVDTVINIGGSNGDSSNHLVLNGANLTVSGQEVSLGGSAGQNTITVENDSTLDGGHYVWVGNNSSGNQISVNNSTLKASKVLVGDGNTLSLTNGSKLILDAYSETMDSSLGHSWANNSAYLDIRGDFKIESGSAIYLSYPSEDALPLAVNLLHYESTSAAYDLLQQTPVYAFCAQTGKQVTLEYNKGFWVQPGMLPANFELPFKETGKTEVSYMAEDAFSPERVEEGRKIYQEMCALCHVDSGKDMPMFGAAFGDVRVVSSTKKFAGALGDPEAGEKVYEFLRYNHPGPFQEFGDAFLQPGPLALKPGSLNPVLNTNHDFFTAWTGYTYPTIEDVHFDLNDYNRTQMLTNKKRLSWMEWMPHSVPPAISDDAVKAHIASNGTSPSSLHGAAELNRWFWRDRYGYEEVKSAVKQDGWSYDGIVMAQYAQGSWIAMQSYEHHLPDWVDGKWSKPGNWQFELDSAVNVEIHQHGVRNKHNDVEGNSRRKEWFARMKHGWWDFSSGIAPNRDPSKGTAYGPWGCWLGTYGQSMKFFHSMTLKYFTYNKAVAEYANKGTKSRDNRDLHAYEPKYNEDNWRVSYHQHAPFIEHANYLDWKYYLGQGGGSSGGYDCMACEGQDSKCSYCGGDGYLADNVYHSTCGGCGGGGCSSCDGRGFNVNSGVAPAGHADLYQMSVEYGTEREQRFRRAFVQRHNRDASWGGALTSPVVLCRGTEHVGVGDEYTLFIMRMQGQDGDISITASDLPNGARLVSQNDGFKIKDYYVKWTPTASDIGNHTFKIKASSSQYSGTDTQTVTLKVSQLGPEPTLDPIDEIQTVRIGQYLTMPFSINSDYRKKMEFEMVGNVGMAFQNHRKRGGIYYIKPDESDLGVHKLTFIARDEHGRENKQTMMLEVLPNSAPKISFVEMGQGPGAFKNIFRGKAGEEIRMRIAISDPEGDEIKISTSHGYPGKIEKKSDGTYEFVITVTDDMAEHLRGPNVFTVVAQDHWGAEGHLVTLVYFEPRGSNDNNHPWAVTPSVQYVYGGEKVYLDGSASDDPDGDAISYQWDQVSKSGVPNVSLTSRKQVVASFTAPSVSEQKILKFTLQVTDSKGATDYNVARVVVLPGERPRIPVSQLANLNTYSDSQASDYKMVTGVAAMIYEAEDAWLDGVSVTKYSGASGGEVAQIANWESGSILWHVPAEEAGNYSVRVNVQKANASENASGRIKMMVNGKLVGTFNPFDKQGPFTEIGAKNYGASIGAIYTIAASQGSSYIQQAPLVAGVNKIELLVENTNNKTWGVDNMMVYCAPSNEYESVVIEDSVGGTLPPLAAIPDGAVYLSDLSWSSKNGDMWTDKVNGAALVYGKHTYKKGLGFRVDAEVSYKLNGNYSLFSADTFVPAAGNRTIYFEFYADNKKVFSSVQSPSQNPTNCLLDVSGVTTLKIVCYLKSGTKPSGYAVVGDAFLLKPSDYHDWFISQGGIENLPAALRFAYKQANITYKRYAFGDRNSKIKGNGKGQLEFEYDYRPGLDYQMEISSDLNHWMPWEPDSGSVTEIGGNGDYKTRKLLFSSEENEKLFLRVSTED</sequence>
<dbReference type="Pfam" id="PF22352">
    <property type="entry name" value="K319L-like_PKD"/>
    <property type="match status" value="1"/>
</dbReference>
<evidence type="ECO:0000256" key="2">
    <source>
        <dbReference type="ARBA" id="ARBA00022723"/>
    </source>
</evidence>
<dbReference type="InterPro" id="IPR000421">
    <property type="entry name" value="FA58C"/>
</dbReference>
<accession>A0A8J7MCS3</accession>
<dbReference type="Proteomes" id="UP000624703">
    <property type="component" value="Unassembled WGS sequence"/>
</dbReference>
<dbReference type="PROSITE" id="PS51007">
    <property type="entry name" value="CYTC"/>
    <property type="match status" value="1"/>
</dbReference>
<dbReference type="GO" id="GO:0020037">
    <property type="term" value="F:heme binding"/>
    <property type="evidence" value="ECO:0007669"/>
    <property type="project" value="InterPro"/>
</dbReference>
<evidence type="ECO:0000256" key="4">
    <source>
        <dbReference type="PROSITE-ProRule" id="PRU00433"/>
    </source>
</evidence>
<dbReference type="InterPro" id="IPR038637">
    <property type="entry name" value="NPCBM_sf"/>
</dbReference>
<dbReference type="Pfam" id="PF22633">
    <property type="entry name" value="F5_F8_type_C_2"/>
    <property type="match status" value="1"/>
</dbReference>